<feature type="transmembrane region" description="Helical" evidence="8">
    <location>
        <begin position="62"/>
        <end position="85"/>
    </location>
</feature>
<feature type="transmembrane region" description="Helical" evidence="8">
    <location>
        <begin position="232"/>
        <end position="251"/>
    </location>
</feature>
<keyword evidence="6 8" id="KW-1133">Transmembrane helix</keyword>
<comment type="caution">
    <text evidence="9">The sequence shown here is derived from an EMBL/GenBank/DDBJ whole genome shotgun (WGS) entry which is preliminary data.</text>
</comment>
<comment type="subcellular location">
    <subcellularLocation>
        <location evidence="1 8">Cell membrane</location>
        <topology evidence="1 8">Multi-pass membrane protein</topology>
    </subcellularLocation>
</comment>
<dbReference type="Proteomes" id="UP000034746">
    <property type="component" value="Unassembled WGS sequence"/>
</dbReference>
<evidence type="ECO:0000313" key="10">
    <source>
        <dbReference type="Proteomes" id="UP000034746"/>
    </source>
</evidence>
<dbReference type="EMBL" id="LCAU01000017">
    <property type="protein sequence ID" value="KKR97375.1"/>
    <property type="molecule type" value="Genomic_DNA"/>
</dbReference>
<reference evidence="9 10" key="1">
    <citation type="journal article" date="2015" name="Nature">
        <title>rRNA introns, odd ribosomes, and small enigmatic genomes across a large radiation of phyla.</title>
        <authorList>
            <person name="Brown C.T."/>
            <person name="Hug L.A."/>
            <person name="Thomas B.C."/>
            <person name="Sharon I."/>
            <person name="Castelle C.J."/>
            <person name="Singh A."/>
            <person name="Wilkins M.J."/>
            <person name="Williams K.H."/>
            <person name="Banfield J.F."/>
        </authorList>
    </citation>
    <scope>NUCLEOTIDE SEQUENCE [LARGE SCALE GENOMIC DNA]</scope>
</reference>
<feature type="transmembrane region" description="Helical" evidence="8">
    <location>
        <begin position="31"/>
        <end position="50"/>
    </location>
</feature>
<keyword evidence="5 8" id="KW-0812">Transmembrane</keyword>
<protein>
    <recommendedName>
        <fullName evidence="8">Probable membrane transporter protein</fullName>
    </recommendedName>
</protein>
<feature type="transmembrane region" description="Helical" evidence="8">
    <location>
        <begin position="105"/>
        <end position="123"/>
    </location>
</feature>
<evidence type="ECO:0000256" key="7">
    <source>
        <dbReference type="ARBA" id="ARBA00023136"/>
    </source>
</evidence>
<evidence type="ECO:0000256" key="2">
    <source>
        <dbReference type="ARBA" id="ARBA00009142"/>
    </source>
</evidence>
<dbReference type="PATRIC" id="fig|1618997.3.peg.1036"/>
<dbReference type="InterPro" id="IPR002781">
    <property type="entry name" value="TM_pro_TauE-like"/>
</dbReference>
<dbReference type="GO" id="GO:0005886">
    <property type="term" value="C:plasma membrane"/>
    <property type="evidence" value="ECO:0007669"/>
    <property type="project" value="UniProtKB-SubCell"/>
</dbReference>
<evidence type="ECO:0000256" key="8">
    <source>
        <dbReference type="RuleBase" id="RU363041"/>
    </source>
</evidence>
<sequence>MEYIIVGFAAVIASGLTLFSGFGLGTLLLPVFAEVAIGMTAVVHFLNNIFKLSILGKYAKKVVVLRFGLPAVISAFLGAFVLIWFSNLEPLLSYHLGDSEFVIQPVRLIIGILILLFAMLELAPGLNKISFDEKYLPLGGILSGFFGGLSGHQGALRSLFLLRCGLSKESFIATGVIVACLVDISRLVIYSSRFAEVFKGGNISLLVVAVLSAFLGVFVGKRFLKKVTMRGIQLLVSIMLIFIALGLSSGAI</sequence>
<dbReference type="InterPro" id="IPR052017">
    <property type="entry name" value="TSUP"/>
</dbReference>
<evidence type="ECO:0000256" key="6">
    <source>
        <dbReference type="ARBA" id="ARBA00022989"/>
    </source>
</evidence>
<evidence type="ECO:0000256" key="1">
    <source>
        <dbReference type="ARBA" id="ARBA00004651"/>
    </source>
</evidence>
<dbReference type="AlphaFoldDB" id="A0A0G0XKS5"/>
<name>A0A0G0XKS5_9BACT</name>
<evidence type="ECO:0000313" key="9">
    <source>
        <dbReference type="EMBL" id="KKR97375.1"/>
    </source>
</evidence>
<keyword evidence="3" id="KW-0813">Transport</keyword>
<keyword evidence="4 8" id="KW-1003">Cell membrane</keyword>
<dbReference type="PANTHER" id="PTHR30269">
    <property type="entry name" value="TRANSMEMBRANE PROTEIN YFCA"/>
    <property type="match status" value="1"/>
</dbReference>
<feature type="transmembrane region" description="Helical" evidence="8">
    <location>
        <begin position="5"/>
        <end position="25"/>
    </location>
</feature>
<dbReference type="Pfam" id="PF01925">
    <property type="entry name" value="TauE"/>
    <property type="match status" value="1"/>
</dbReference>
<feature type="transmembrane region" description="Helical" evidence="8">
    <location>
        <begin position="201"/>
        <end position="220"/>
    </location>
</feature>
<evidence type="ECO:0000256" key="5">
    <source>
        <dbReference type="ARBA" id="ARBA00022692"/>
    </source>
</evidence>
<dbReference type="PANTHER" id="PTHR30269:SF38">
    <property type="entry name" value="SULFITE EXPORTER TAUE_SAFE"/>
    <property type="match status" value="1"/>
</dbReference>
<feature type="transmembrane region" description="Helical" evidence="8">
    <location>
        <begin position="135"/>
        <end position="151"/>
    </location>
</feature>
<proteinExistence type="inferred from homology"/>
<organism evidence="9 10">
    <name type="scientific">Candidatus Uhrbacteria bacterium GW2011_GWF2_41_16</name>
    <dbReference type="NCBI Taxonomy" id="1618997"/>
    <lineage>
        <taxon>Bacteria</taxon>
        <taxon>Candidatus Uhriibacteriota</taxon>
    </lineage>
</organism>
<gene>
    <name evidence="9" type="ORF">UU48_C0017G0011</name>
</gene>
<feature type="transmembrane region" description="Helical" evidence="8">
    <location>
        <begin position="171"/>
        <end position="189"/>
    </location>
</feature>
<accession>A0A0G0XKS5</accession>
<evidence type="ECO:0000256" key="3">
    <source>
        <dbReference type="ARBA" id="ARBA00022448"/>
    </source>
</evidence>
<evidence type="ECO:0000256" key="4">
    <source>
        <dbReference type="ARBA" id="ARBA00022475"/>
    </source>
</evidence>
<comment type="similarity">
    <text evidence="2 8">Belongs to the 4-toluene sulfonate uptake permease (TSUP) (TC 2.A.102) family.</text>
</comment>
<keyword evidence="7 8" id="KW-0472">Membrane</keyword>